<dbReference type="EMBL" id="FQUA01000003">
    <property type="protein sequence ID" value="SHE53467.1"/>
    <property type="molecule type" value="Genomic_DNA"/>
</dbReference>
<keyword evidence="3" id="KW-1185">Reference proteome</keyword>
<protein>
    <submittedName>
        <fullName evidence="2">MazG-like family protein</fullName>
    </submittedName>
</protein>
<name>A0A0X8VC37_ANAPI</name>
<dbReference type="Proteomes" id="UP000068026">
    <property type="component" value="Chromosome"/>
</dbReference>
<accession>A0A0X8VC37</accession>
<dbReference type="RefSeq" id="WP_066052613.1">
    <property type="nucleotide sequence ID" value="NZ_CP014223.1"/>
</dbReference>
<reference evidence="4" key="3">
    <citation type="submission" date="2016-11" db="EMBL/GenBank/DDBJ databases">
        <authorList>
            <person name="Jaros S."/>
            <person name="Januszkiewicz K."/>
            <person name="Wedrychowicz H."/>
        </authorList>
    </citation>
    <scope>NUCLEOTIDE SEQUENCE [LARGE SCALE GENOMIC DNA]</scope>
    <source>
        <strain evidence="4">DSM 1682</strain>
    </source>
</reference>
<reference evidence="1 3" key="1">
    <citation type="journal article" date="2016" name="Genome Announc.">
        <title>Complete Genome Sequence of the Amino Acid-Fermenting Clostridium propionicum X2 (DSM 1682).</title>
        <authorList>
            <person name="Poehlein A."/>
            <person name="Schlien K."/>
            <person name="Chowdhury N.P."/>
            <person name="Gottschalk G."/>
            <person name="Buckel W."/>
            <person name="Daniel R."/>
        </authorList>
    </citation>
    <scope>NUCLEOTIDE SEQUENCE [LARGE SCALE GENOMIC DNA]</scope>
    <source>
        <strain evidence="1 3">X2</strain>
    </source>
</reference>
<gene>
    <name evidence="1" type="ORF">CPRO_26450</name>
    <name evidence="2" type="ORF">SAMN02745151_01010</name>
</gene>
<dbReference type="GO" id="GO:0047429">
    <property type="term" value="F:nucleoside triphosphate diphosphatase activity"/>
    <property type="evidence" value="ECO:0007669"/>
    <property type="project" value="InterPro"/>
</dbReference>
<sequence>MNGKDFDVAKNVKMTENLQCRMLSSVAQFYTAMQENATKGEKAEILADLEIVMYLLAARMGISKQSLDEKATAKLKLGLLEEERPEWKTPLLELLRELGQKA</sequence>
<organism evidence="2 4">
    <name type="scientific">Anaerotignum propionicum DSM 1682</name>
    <dbReference type="NCBI Taxonomy" id="991789"/>
    <lineage>
        <taxon>Bacteria</taxon>
        <taxon>Bacillati</taxon>
        <taxon>Bacillota</taxon>
        <taxon>Clostridia</taxon>
        <taxon>Lachnospirales</taxon>
        <taxon>Anaerotignaceae</taxon>
        <taxon>Anaerotignum</taxon>
    </lineage>
</organism>
<evidence type="ECO:0000313" key="1">
    <source>
        <dbReference type="EMBL" id="AMJ42193.1"/>
    </source>
</evidence>
<evidence type="ECO:0000313" key="4">
    <source>
        <dbReference type="Proteomes" id="UP000184204"/>
    </source>
</evidence>
<dbReference type="InterPro" id="IPR025984">
    <property type="entry name" value="DCTPP"/>
</dbReference>
<dbReference type="EMBL" id="CP014223">
    <property type="protein sequence ID" value="AMJ42193.1"/>
    <property type="molecule type" value="Genomic_DNA"/>
</dbReference>
<dbReference type="KEGG" id="cpro:CPRO_26450"/>
<reference evidence="2" key="4">
    <citation type="submission" date="2016-11" db="EMBL/GenBank/DDBJ databases">
        <authorList>
            <person name="Varghese N."/>
            <person name="Submissions S."/>
        </authorList>
    </citation>
    <scope>NUCLEOTIDE SEQUENCE</scope>
    <source>
        <strain evidence="2">DSM 1682</strain>
    </source>
</reference>
<dbReference type="Proteomes" id="UP000184204">
    <property type="component" value="Unassembled WGS sequence"/>
</dbReference>
<dbReference type="OrthoDB" id="2065156at2"/>
<reference evidence="3" key="2">
    <citation type="submission" date="2016-01" db="EMBL/GenBank/DDBJ databases">
        <authorList>
            <person name="Poehlein A."/>
            <person name="Schlien K."/>
            <person name="Gottschalk G."/>
            <person name="Buckel W."/>
            <person name="Daniel R."/>
        </authorList>
    </citation>
    <scope>NUCLEOTIDE SEQUENCE [LARGE SCALE GENOMIC DNA]</scope>
    <source>
        <strain evidence="3">X2</strain>
    </source>
</reference>
<dbReference type="Pfam" id="PF12643">
    <property type="entry name" value="MazG-like"/>
    <property type="match status" value="1"/>
</dbReference>
<dbReference type="AlphaFoldDB" id="A0A0X8VC37"/>
<evidence type="ECO:0000313" key="3">
    <source>
        <dbReference type="Proteomes" id="UP000068026"/>
    </source>
</evidence>
<proteinExistence type="predicted"/>
<evidence type="ECO:0000313" key="2">
    <source>
        <dbReference type="EMBL" id="SHE53467.1"/>
    </source>
</evidence>
<dbReference type="GO" id="GO:0009143">
    <property type="term" value="P:nucleoside triphosphate catabolic process"/>
    <property type="evidence" value="ECO:0007669"/>
    <property type="project" value="InterPro"/>
</dbReference>